<sequence>MPLLTSPDTSRATPKSGFRPVLLFLLAIGLLMMMSLAIAPTLALPLVAFVAMAAVTRLLGLRLYDDLTQAVDHHV</sequence>
<gene>
    <name evidence="2" type="ORF">LA5096_05070</name>
</gene>
<evidence type="ECO:0000313" key="2">
    <source>
        <dbReference type="EMBL" id="CTQ77260.1"/>
    </source>
</evidence>
<evidence type="ECO:0000256" key="1">
    <source>
        <dbReference type="SAM" id="Phobius"/>
    </source>
</evidence>
<dbReference type="EMBL" id="CXWC01000013">
    <property type="protein sequence ID" value="CTQ77260.1"/>
    <property type="molecule type" value="Genomic_DNA"/>
</dbReference>
<dbReference type="OrthoDB" id="9993519at2"/>
<dbReference type="AlphaFoldDB" id="A0A0M7ARK6"/>
<reference evidence="3" key="1">
    <citation type="submission" date="2015-07" db="EMBL/GenBank/DDBJ databases">
        <authorList>
            <person name="Rodrigo-Torres Lidia"/>
            <person name="Arahal R.David."/>
        </authorList>
    </citation>
    <scope>NUCLEOTIDE SEQUENCE [LARGE SCALE GENOMIC DNA]</scope>
    <source>
        <strain evidence="3">CECT 5096</strain>
    </source>
</reference>
<accession>A0A0M7ARK6</accession>
<dbReference type="Proteomes" id="UP000049983">
    <property type="component" value="Unassembled WGS sequence"/>
</dbReference>
<dbReference type="RefSeq" id="WP_144436050.1">
    <property type="nucleotide sequence ID" value="NZ_CANKXR010000004.1"/>
</dbReference>
<name>A0A0M7ARK6_9HYPH</name>
<protein>
    <submittedName>
        <fullName evidence="2">Uncharacterized protein</fullName>
    </submittedName>
</protein>
<keyword evidence="1" id="KW-1133">Transmembrane helix</keyword>
<dbReference type="GeneID" id="97673600"/>
<organism evidence="2 3">
    <name type="scientific">Roseibium album</name>
    <dbReference type="NCBI Taxonomy" id="311410"/>
    <lineage>
        <taxon>Bacteria</taxon>
        <taxon>Pseudomonadati</taxon>
        <taxon>Pseudomonadota</taxon>
        <taxon>Alphaproteobacteria</taxon>
        <taxon>Hyphomicrobiales</taxon>
        <taxon>Stappiaceae</taxon>
        <taxon>Roseibium</taxon>
    </lineage>
</organism>
<feature type="transmembrane region" description="Helical" evidence="1">
    <location>
        <begin position="46"/>
        <end position="64"/>
    </location>
</feature>
<proteinExistence type="predicted"/>
<keyword evidence="1" id="KW-0472">Membrane</keyword>
<keyword evidence="3" id="KW-1185">Reference proteome</keyword>
<evidence type="ECO:0000313" key="3">
    <source>
        <dbReference type="Proteomes" id="UP000049983"/>
    </source>
</evidence>
<feature type="transmembrane region" description="Helical" evidence="1">
    <location>
        <begin position="21"/>
        <end position="40"/>
    </location>
</feature>
<keyword evidence="1" id="KW-0812">Transmembrane</keyword>
<dbReference type="STRING" id="311410.LA5095_03788"/>